<proteinExistence type="predicted"/>
<dbReference type="AlphaFoldDB" id="A0A1G2PG92"/>
<gene>
    <name evidence="2" type="ORF">A2828_01925</name>
</gene>
<organism evidence="2 3">
    <name type="scientific">Candidatus Terrybacteria bacterium RIFCSPHIGHO2_01_FULL_43_35</name>
    <dbReference type="NCBI Taxonomy" id="1802361"/>
    <lineage>
        <taxon>Bacteria</taxon>
        <taxon>Candidatus Terryibacteriota</taxon>
    </lineage>
</organism>
<dbReference type="PANTHER" id="PTHR33608">
    <property type="entry name" value="BLL2464 PROTEIN"/>
    <property type="match status" value="1"/>
</dbReference>
<accession>A0A1G2PG92</accession>
<dbReference type="InterPro" id="IPR002881">
    <property type="entry name" value="DUF58"/>
</dbReference>
<sequence length="304" mass="34950">MEIIIPDFYVDLSPLERVHSSHLGTWGSVFRGEGYDLEGIRPYQHGDDARKIARKASAHHGEVMVRVNYAERNPTVFLVFDRSPKMGACDVFNPETEKWESYKHKIMKVVSGAIINGAVKNHLTIGYIDFAKGEEHFRKPEEGDEGIARIRRSSSNENFLGDEDNVSECLERLFTLKHNLPRGSLVFILSDFFVLPSEDLLGDAIDRFNLQPVIIRHPQWEMTFPQDSITIPLRDATNGVVREIFITKSEARRLHNQHEHNYQDAVAFFRSLGVDPLTFVSSDEEYCEEVFLEWADSRLRKGNR</sequence>
<name>A0A1G2PG92_9BACT</name>
<reference evidence="2 3" key="1">
    <citation type="journal article" date="2016" name="Nat. Commun.">
        <title>Thousands of microbial genomes shed light on interconnected biogeochemical processes in an aquifer system.</title>
        <authorList>
            <person name="Anantharaman K."/>
            <person name="Brown C.T."/>
            <person name="Hug L.A."/>
            <person name="Sharon I."/>
            <person name="Castelle C.J."/>
            <person name="Probst A.J."/>
            <person name="Thomas B.C."/>
            <person name="Singh A."/>
            <person name="Wilkins M.J."/>
            <person name="Karaoz U."/>
            <person name="Brodie E.L."/>
            <person name="Williams K.H."/>
            <person name="Hubbard S.S."/>
            <person name="Banfield J.F."/>
        </authorList>
    </citation>
    <scope>NUCLEOTIDE SEQUENCE [LARGE SCALE GENOMIC DNA]</scope>
</reference>
<evidence type="ECO:0000313" key="3">
    <source>
        <dbReference type="Proteomes" id="UP000178869"/>
    </source>
</evidence>
<dbReference type="EMBL" id="MHSR01000013">
    <property type="protein sequence ID" value="OHA46641.1"/>
    <property type="molecule type" value="Genomic_DNA"/>
</dbReference>
<dbReference type="Pfam" id="PF01882">
    <property type="entry name" value="DUF58"/>
    <property type="match status" value="1"/>
</dbReference>
<comment type="caution">
    <text evidence="2">The sequence shown here is derived from an EMBL/GenBank/DDBJ whole genome shotgun (WGS) entry which is preliminary data.</text>
</comment>
<feature type="domain" description="DUF58" evidence="1">
    <location>
        <begin position="40"/>
        <end position="257"/>
    </location>
</feature>
<protein>
    <recommendedName>
        <fullName evidence="1">DUF58 domain-containing protein</fullName>
    </recommendedName>
</protein>
<dbReference type="PANTHER" id="PTHR33608:SF6">
    <property type="entry name" value="BLL2464 PROTEIN"/>
    <property type="match status" value="1"/>
</dbReference>
<dbReference type="Proteomes" id="UP000178869">
    <property type="component" value="Unassembled WGS sequence"/>
</dbReference>
<evidence type="ECO:0000313" key="2">
    <source>
        <dbReference type="EMBL" id="OHA46641.1"/>
    </source>
</evidence>
<evidence type="ECO:0000259" key="1">
    <source>
        <dbReference type="Pfam" id="PF01882"/>
    </source>
</evidence>